<dbReference type="GO" id="GO:0005634">
    <property type="term" value="C:nucleus"/>
    <property type="evidence" value="ECO:0007669"/>
    <property type="project" value="TreeGrafter"/>
</dbReference>
<dbReference type="InterPro" id="IPR050869">
    <property type="entry name" value="H3K4_H4K5_MeTrfase"/>
</dbReference>
<organism evidence="1 2">
    <name type="scientific">Brachionus calyciflorus</name>
    <dbReference type="NCBI Taxonomy" id="104777"/>
    <lineage>
        <taxon>Eukaryota</taxon>
        <taxon>Metazoa</taxon>
        <taxon>Spiralia</taxon>
        <taxon>Gnathifera</taxon>
        <taxon>Rotifera</taxon>
        <taxon>Eurotatoria</taxon>
        <taxon>Monogononta</taxon>
        <taxon>Pseudotrocha</taxon>
        <taxon>Ploima</taxon>
        <taxon>Brachionidae</taxon>
        <taxon>Brachionus</taxon>
    </lineage>
</organism>
<dbReference type="Gene3D" id="1.10.220.160">
    <property type="match status" value="1"/>
</dbReference>
<dbReference type="Proteomes" id="UP000663879">
    <property type="component" value="Unassembled WGS sequence"/>
</dbReference>
<dbReference type="AlphaFoldDB" id="A0A813PPY4"/>
<dbReference type="EMBL" id="CAJNOC010000387">
    <property type="protein sequence ID" value="CAF0754117.1"/>
    <property type="molecule type" value="Genomic_DNA"/>
</dbReference>
<evidence type="ECO:0000313" key="2">
    <source>
        <dbReference type="Proteomes" id="UP000663879"/>
    </source>
</evidence>
<evidence type="ECO:0008006" key="3">
    <source>
        <dbReference type="Google" id="ProtNLM"/>
    </source>
</evidence>
<dbReference type="Gene3D" id="6.10.140.2220">
    <property type="match status" value="1"/>
</dbReference>
<dbReference type="InterPro" id="IPR046341">
    <property type="entry name" value="SET_dom_sf"/>
</dbReference>
<dbReference type="Gene3D" id="2.170.270.10">
    <property type="entry name" value="SET domain"/>
    <property type="match status" value="1"/>
</dbReference>
<dbReference type="PANTHER" id="PTHR12197:SF251">
    <property type="entry name" value="EG:BACR7C10.4 PROTEIN"/>
    <property type="match status" value="1"/>
</dbReference>
<sequence>MSLPKPNFDSYILEPFVYTLNFGKRENHCDFCLTKRTKPFSCPECNLVYHCNRKCQDNDKLHYTSGECSIISKVKDAQKKDLQALFHDNFFQLYLRLILKLSTVNCDELVKDDKSLDKFNNLKKSIEDLIGDEIFRKFTRNELLSIYGKMVVNNFEIKTEEGIIGFGLFSEKKPYLELSFSNDQGQKPLFSFCEKYKNDDDRRSFARKNFYIECECFKCINIMKDFPFPVLQFSEDSSKDPLVKKAIRIANKFLVNDEIRLLYKKRFKIRPKPCLEKMPKVVIVYEKESKENVDECGEGFSWTYREDDKNETIYINDILEKRLKILQSSPESLEKSTEIETIVVFISFLLLHELAHLLFRWNGQPKTPNGIDEAGLFFENRIFNGYIHILIDAKTDWSEYSEILGICIEKITLKQISYQDYVREIFYHEKKDILDIVYDPKSVDKEKVRAVKHMNKNKEKDDQSLSEITIPRLKGFRICST</sequence>
<reference evidence="1" key="1">
    <citation type="submission" date="2021-02" db="EMBL/GenBank/DDBJ databases">
        <authorList>
            <person name="Nowell W R."/>
        </authorList>
    </citation>
    <scope>NUCLEOTIDE SEQUENCE</scope>
    <source>
        <strain evidence="1">Ploen Becks lab</strain>
    </source>
</reference>
<dbReference type="OrthoDB" id="265717at2759"/>
<evidence type="ECO:0000313" key="1">
    <source>
        <dbReference type="EMBL" id="CAF0754117.1"/>
    </source>
</evidence>
<accession>A0A813PPY4</accession>
<comment type="caution">
    <text evidence="1">The sequence shown here is derived from an EMBL/GenBank/DDBJ whole genome shotgun (WGS) entry which is preliminary data.</text>
</comment>
<keyword evidence="2" id="KW-1185">Reference proteome</keyword>
<proteinExistence type="predicted"/>
<gene>
    <name evidence="1" type="ORF">OXX778_LOCUS4079</name>
</gene>
<dbReference type="PANTHER" id="PTHR12197">
    <property type="entry name" value="HISTONE-LYSINE N-METHYLTRANSFERASE SMYD"/>
    <property type="match status" value="1"/>
</dbReference>
<protein>
    <recommendedName>
        <fullName evidence="3">MYND-type domain-containing protein</fullName>
    </recommendedName>
</protein>
<name>A0A813PPY4_9BILA</name>